<organism evidence="1 2">
    <name type="scientific">Eumeta variegata</name>
    <name type="common">Bagworm moth</name>
    <name type="synonym">Eumeta japonica</name>
    <dbReference type="NCBI Taxonomy" id="151549"/>
    <lineage>
        <taxon>Eukaryota</taxon>
        <taxon>Metazoa</taxon>
        <taxon>Ecdysozoa</taxon>
        <taxon>Arthropoda</taxon>
        <taxon>Hexapoda</taxon>
        <taxon>Insecta</taxon>
        <taxon>Pterygota</taxon>
        <taxon>Neoptera</taxon>
        <taxon>Endopterygota</taxon>
        <taxon>Lepidoptera</taxon>
        <taxon>Glossata</taxon>
        <taxon>Ditrysia</taxon>
        <taxon>Tineoidea</taxon>
        <taxon>Psychidae</taxon>
        <taxon>Oiketicinae</taxon>
        <taxon>Eumeta</taxon>
    </lineage>
</organism>
<evidence type="ECO:0000313" key="2">
    <source>
        <dbReference type="Proteomes" id="UP000299102"/>
    </source>
</evidence>
<sequence>MNTRLSNHDALELLKTNGEKLRVGLGRNQVWDPNGNSITTRIERGTDIVIDNVKWQLSLMYFVQYGPFLPPSDVLYLLLKGWQCTRDSFGIANVRERRRPLTPWWFA</sequence>
<dbReference type="Proteomes" id="UP000299102">
    <property type="component" value="Unassembled WGS sequence"/>
</dbReference>
<dbReference type="AlphaFoldDB" id="A0A4C1ZG38"/>
<name>A0A4C1ZG38_EUMVA</name>
<comment type="caution">
    <text evidence="1">The sequence shown here is derived from an EMBL/GenBank/DDBJ whole genome shotgun (WGS) entry which is preliminary data.</text>
</comment>
<accession>A0A4C1ZG38</accession>
<reference evidence="1 2" key="1">
    <citation type="journal article" date="2019" name="Commun. Biol.">
        <title>The bagworm genome reveals a unique fibroin gene that provides high tensile strength.</title>
        <authorList>
            <person name="Kono N."/>
            <person name="Nakamura H."/>
            <person name="Ohtoshi R."/>
            <person name="Tomita M."/>
            <person name="Numata K."/>
            <person name="Arakawa K."/>
        </authorList>
    </citation>
    <scope>NUCLEOTIDE SEQUENCE [LARGE SCALE GENOMIC DNA]</scope>
</reference>
<keyword evidence="2" id="KW-1185">Reference proteome</keyword>
<proteinExistence type="predicted"/>
<dbReference type="EMBL" id="BGZK01001883">
    <property type="protein sequence ID" value="GBP87771.1"/>
    <property type="molecule type" value="Genomic_DNA"/>
</dbReference>
<evidence type="ECO:0000313" key="1">
    <source>
        <dbReference type="EMBL" id="GBP87771.1"/>
    </source>
</evidence>
<gene>
    <name evidence="1" type="ORF">EVAR_65394_1</name>
</gene>
<protein>
    <submittedName>
        <fullName evidence="1">Uncharacterized protein</fullName>
    </submittedName>
</protein>